<dbReference type="GO" id="GO:0006508">
    <property type="term" value="P:proteolysis"/>
    <property type="evidence" value="ECO:0007669"/>
    <property type="project" value="UniProtKB-KW"/>
</dbReference>
<dbReference type="SUPFAM" id="SSF53187">
    <property type="entry name" value="Zn-dependent exopeptidases"/>
    <property type="match status" value="1"/>
</dbReference>
<dbReference type="PANTHER" id="PTHR45962">
    <property type="entry name" value="N-FATTY-ACYL-AMINO ACID SYNTHASE/HYDROLASE PM20D1"/>
    <property type="match status" value="1"/>
</dbReference>
<evidence type="ECO:0000259" key="6">
    <source>
        <dbReference type="Pfam" id="PF07687"/>
    </source>
</evidence>
<dbReference type="SUPFAM" id="SSF55031">
    <property type="entry name" value="Bacterial exopeptidase dimerisation domain"/>
    <property type="match status" value="1"/>
</dbReference>
<reference evidence="7 8" key="1">
    <citation type="journal article" date="2013" name="Genome Announc.">
        <title>Draft Genome Sequence for Ralstonia sp. Strain OR214, a Bacterium with Potential for Bioremediation.</title>
        <authorList>
            <person name="Utturkar S.M."/>
            <person name="Bollmann A."/>
            <person name="Brzoska R.M."/>
            <person name="Klingeman D.M."/>
            <person name="Epstein S.E."/>
            <person name="Palumbo A.V."/>
            <person name="Brown S.D."/>
        </authorList>
    </citation>
    <scope>NUCLEOTIDE SEQUENCE [LARGE SCALE GENOMIC DNA]</scope>
    <source>
        <strain evidence="7 8">OR214</strain>
    </source>
</reference>
<dbReference type="Pfam" id="PF07687">
    <property type="entry name" value="M20_dimer"/>
    <property type="match status" value="1"/>
</dbReference>
<evidence type="ECO:0000256" key="1">
    <source>
        <dbReference type="ARBA" id="ARBA00006247"/>
    </source>
</evidence>
<dbReference type="AlphaFoldDB" id="R0E4S1"/>
<dbReference type="NCBIfam" id="NF006596">
    <property type="entry name" value="PRK09133.1"/>
    <property type="match status" value="1"/>
</dbReference>
<evidence type="ECO:0000256" key="4">
    <source>
        <dbReference type="ARBA" id="ARBA00022801"/>
    </source>
</evidence>
<organism evidence="7 8">
    <name type="scientific">Ralstonia pickettii OR214</name>
    <dbReference type="NCBI Taxonomy" id="1264675"/>
    <lineage>
        <taxon>Bacteria</taxon>
        <taxon>Pseudomonadati</taxon>
        <taxon>Pseudomonadota</taxon>
        <taxon>Betaproteobacteria</taxon>
        <taxon>Burkholderiales</taxon>
        <taxon>Burkholderiaceae</taxon>
        <taxon>Ralstonia</taxon>
    </lineage>
</organism>
<dbReference type="PANTHER" id="PTHR45962:SF1">
    <property type="entry name" value="N-FATTY-ACYL-AMINO ACID SYNTHASE_HYDROLASE PM20D1"/>
    <property type="match status" value="1"/>
</dbReference>
<keyword evidence="5" id="KW-0862">Zinc</keyword>
<sequence length="287" mass="31410">MELKIVSNKPELVKAEFGINEGGGGELRHGKPVLHRIQVAEKMYSTYELEVRDVGGHSAVPTKTNPIYALSATLDRLGAYQFPVKLADVTQTYFARSAPLATGQLADDMRSVGTGKPDQAAIDRLSAIPFYNAQLRTTCVATMVNAGHAENALPQSAKATVNCRILPLDDPADIDRQLKQVIGNEKISVRYVNKPLASPASPLNGDLMKTVEALTQQMWNVPVIPAMSTGATDSRFMRNAGIPMYGVSGLFTEPADLRTHGLDERIEIARLYDGREFLYRLVKRLAE</sequence>
<keyword evidence="4" id="KW-0378">Hydrolase</keyword>
<dbReference type="InterPro" id="IPR036264">
    <property type="entry name" value="Bact_exopeptidase_dim_dom"/>
</dbReference>
<dbReference type="Proteomes" id="UP000013280">
    <property type="component" value="Unassembled WGS sequence"/>
</dbReference>
<comment type="caution">
    <text evidence="7">The sequence shown here is derived from an EMBL/GenBank/DDBJ whole genome shotgun (WGS) entry which is preliminary data.</text>
</comment>
<proteinExistence type="inferred from homology"/>
<dbReference type="GO" id="GO:0046872">
    <property type="term" value="F:metal ion binding"/>
    <property type="evidence" value="ECO:0007669"/>
    <property type="project" value="UniProtKB-KW"/>
</dbReference>
<evidence type="ECO:0000313" key="8">
    <source>
        <dbReference type="Proteomes" id="UP000013280"/>
    </source>
</evidence>
<keyword evidence="2" id="KW-0645">Protease</keyword>
<comment type="similarity">
    <text evidence="1">Belongs to the peptidase M20A family.</text>
</comment>
<dbReference type="InterPro" id="IPR047177">
    <property type="entry name" value="Pept_M20A"/>
</dbReference>
<feature type="domain" description="Peptidase M20 dimerisation" evidence="6">
    <location>
        <begin position="40"/>
        <end position="186"/>
    </location>
</feature>
<name>R0E4S1_RALPI</name>
<dbReference type="Gene3D" id="3.30.70.360">
    <property type="match status" value="1"/>
</dbReference>
<accession>R0E4S1</accession>
<dbReference type="GO" id="GO:0008233">
    <property type="term" value="F:peptidase activity"/>
    <property type="evidence" value="ECO:0007669"/>
    <property type="project" value="UniProtKB-KW"/>
</dbReference>
<dbReference type="PATRIC" id="fig|1264675.3.peg.2669"/>
<evidence type="ECO:0000313" key="7">
    <source>
        <dbReference type="EMBL" id="ENZ77119.1"/>
    </source>
</evidence>
<evidence type="ECO:0000256" key="3">
    <source>
        <dbReference type="ARBA" id="ARBA00022723"/>
    </source>
</evidence>
<dbReference type="InterPro" id="IPR011650">
    <property type="entry name" value="Peptidase_M20_dimer"/>
</dbReference>
<dbReference type="EMBL" id="APMQ01000007">
    <property type="protein sequence ID" value="ENZ77119.1"/>
    <property type="molecule type" value="Genomic_DNA"/>
</dbReference>
<evidence type="ECO:0000256" key="5">
    <source>
        <dbReference type="ARBA" id="ARBA00022833"/>
    </source>
</evidence>
<gene>
    <name evidence="7" type="ORF">OR214_02743</name>
</gene>
<keyword evidence="3" id="KW-0479">Metal-binding</keyword>
<evidence type="ECO:0000256" key="2">
    <source>
        <dbReference type="ARBA" id="ARBA00022670"/>
    </source>
</evidence>
<protein>
    <recommendedName>
        <fullName evidence="6">Peptidase M20 dimerisation domain-containing protein</fullName>
    </recommendedName>
</protein>
<dbReference type="Gene3D" id="1.10.150.900">
    <property type="match status" value="1"/>
</dbReference>